<dbReference type="EMBL" id="KI964089">
    <property type="protein sequence ID" value="EUC41716.1"/>
    <property type="molecule type" value="Genomic_DNA"/>
</dbReference>
<protein>
    <submittedName>
        <fullName evidence="1">Uncharacterized protein</fullName>
    </submittedName>
</protein>
<proteinExistence type="predicted"/>
<keyword evidence="2" id="KW-1185">Reference proteome</keyword>
<evidence type="ECO:0000313" key="2">
    <source>
        <dbReference type="Proteomes" id="UP000054032"/>
    </source>
</evidence>
<dbReference type="HOGENOM" id="CLU_1844738_0_0_1"/>
<dbReference type="Proteomes" id="UP000054032">
    <property type="component" value="Unassembled WGS sequence"/>
</dbReference>
<dbReference type="GeneID" id="19126776"/>
<evidence type="ECO:0000313" key="1">
    <source>
        <dbReference type="EMBL" id="EUC41716.1"/>
    </source>
</evidence>
<reference evidence="1 2" key="1">
    <citation type="journal article" date="2013" name="PLoS Genet.">
        <title>Comparative genome structure, secondary metabolite, and effector coding capacity across Cochliobolus pathogens.</title>
        <authorList>
            <person name="Condon B.J."/>
            <person name="Leng Y."/>
            <person name="Wu D."/>
            <person name="Bushley K.E."/>
            <person name="Ohm R.A."/>
            <person name="Otillar R."/>
            <person name="Martin J."/>
            <person name="Schackwitz W."/>
            <person name="Grimwood J."/>
            <person name="MohdZainudin N."/>
            <person name="Xue C."/>
            <person name="Wang R."/>
            <person name="Manning V.A."/>
            <person name="Dhillon B."/>
            <person name="Tu Z.J."/>
            <person name="Steffenson B.J."/>
            <person name="Salamov A."/>
            <person name="Sun H."/>
            <person name="Lowry S."/>
            <person name="LaButti K."/>
            <person name="Han J."/>
            <person name="Copeland A."/>
            <person name="Lindquist E."/>
            <person name="Barry K."/>
            <person name="Schmutz J."/>
            <person name="Baker S.E."/>
            <person name="Ciuffetti L.M."/>
            <person name="Grigoriev I.V."/>
            <person name="Zhong S."/>
            <person name="Turgeon B.G."/>
        </authorList>
    </citation>
    <scope>NUCLEOTIDE SEQUENCE [LARGE SCALE GENOMIC DNA]</scope>
    <source>
        <strain evidence="1 2">ATCC 44560</strain>
    </source>
</reference>
<dbReference type="KEGG" id="bor:COCMIDRAFT_8598"/>
<dbReference type="RefSeq" id="XP_007691746.1">
    <property type="nucleotide sequence ID" value="XM_007693556.1"/>
</dbReference>
<dbReference type="AlphaFoldDB" id="W6ZDX8"/>
<sequence length="139" mass="15016">MAGLFGYGKEYRVTAGTQAAEEPGSHSDHALRHVAPAYSSSLEYSRAEASNAIDTQACADRLPVWATKILWPIMSRGSQQQLAQMATFAARHAHLLEPTVDLPQPSFVRTKLRLPQSMDVKLIVGRGDLAAPTNQAASS</sequence>
<organism evidence="1 2">
    <name type="scientific">Bipolaris oryzae ATCC 44560</name>
    <dbReference type="NCBI Taxonomy" id="930090"/>
    <lineage>
        <taxon>Eukaryota</taxon>
        <taxon>Fungi</taxon>
        <taxon>Dikarya</taxon>
        <taxon>Ascomycota</taxon>
        <taxon>Pezizomycotina</taxon>
        <taxon>Dothideomycetes</taxon>
        <taxon>Pleosporomycetidae</taxon>
        <taxon>Pleosporales</taxon>
        <taxon>Pleosporineae</taxon>
        <taxon>Pleosporaceae</taxon>
        <taxon>Bipolaris</taxon>
    </lineage>
</organism>
<gene>
    <name evidence="1" type="ORF">COCMIDRAFT_8598</name>
</gene>
<name>W6ZDX8_COCMI</name>
<accession>W6ZDX8</accession>